<keyword evidence="5 9" id="KW-0408">Iron</keyword>
<dbReference type="Proteomes" id="UP000029665">
    <property type="component" value="Unassembled WGS sequence"/>
</dbReference>
<evidence type="ECO:0000313" key="14">
    <source>
        <dbReference type="EMBL" id="CDO69823.1"/>
    </source>
</evidence>
<dbReference type="Gene3D" id="3.30.70.3490">
    <property type="match status" value="1"/>
</dbReference>
<dbReference type="InterPro" id="IPR018494">
    <property type="entry name" value="Oxysterol-bd_CS"/>
</dbReference>
<dbReference type="PROSITE" id="PS51007">
    <property type="entry name" value="CYTC"/>
    <property type="match status" value="1"/>
</dbReference>
<dbReference type="GO" id="GO:0006887">
    <property type="term" value="P:exocytosis"/>
    <property type="evidence" value="ECO:0007669"/>
    <property type="project" value="TreeGrafter"/>
</dbReference>
<keyword evidence="7" id="KW-0446">Lipid-binding</keyword>
<feature type="compositionally biased region" description="Basic and acidic residues" evidence="11">
    <location>
        <begin position="428"/>
        <end position="444"/>
    </location>
</feature>
<dbReference type="Pfam" id="PF00169">
    <property type="entry name" value="PH"/>
    <property type="match status" value="1"/>
</dbReference>
<dbReference type="InterPro" id="IPR000648">
    <property type="entry name" value="Oxysterol-bd"/>
</dbReference>
<evidence type="ECO:0000256" key="9">
    <source>
        <dbReference type="PROSITE-ProRule" id="PRU00433"/>
    </source>
</evidence>
<evidence type="ECO:0000259" key="12">
    <source>
        <dbReference type="PROSITE" id="PS50003"/>
    </source>
</evidence>
<protein>
    <recommendedName>
        <fullName evidence="16">Oxysterol-binding protein</fullName>
    </recommendedName>
</protein>
<feature type="region of interest" description="Disordered" evidence="11">
    <location>
        <begin position="559"/>
        <end position="579"/>
    </location>
</feature>
<dbReference type="GO" id="GO:0034727">
    <property type="term" value="P:piecemeal microautophagy of the nucleus"/>
    <property type="evidence" value="ECO:0007669"/>
    <property type="project" value="TreeGrafter"/>
</dbReference>
<comment type="similarity">
    <text evidence="1 10">Belongs to the OSBP family.</text>
</comment>
<evidence type="ECO:0000256" key="2">
    <source>
        <dbReference type="ARBA" id="ARBA00022448"/>
    </source>
</evidence>
<dbReference type="InterPro" id="IPR001849">
    <property type="entry name" value="PH_domain"/>
</dbReference>
<keyword evidence="3" id="KW-0597">Phosphoprotein</keyword>
<evidence type="ECO:0000313" key="15">
    <source>
        <dbReference type="Proteomes" id="UP000029665"/>
    </source>
</evidence>
<dbReference type="SUPFAM" id="SSF144000">
    <property type="entry name" value="Oxysterol-binding protein-like"/>
    <property type="match status" value="1"/>
</dbReference>
<evidence type="ECO:0000256" key="11">
    <source>
        <dbReference type="SAM" id="MobiDB-lite"/>
    </source>
</evidence>
<feature type="region of interest" description="Disordered" evidence="11">
    <location>
        <begin position="1067"/>
        <end position="1089"/>
    </location>
</feature>
<dbReference type="GO" id="GO:0046872">
    <property type="term" value="F:metal ion binding"/>
    <property type="evidence" value="ECO:0007669"/>
    <property type="project" value="UniProtKB-KW"/>
</dbReference>
<dbReference type="GO" id="GO:0032934">
    <property type="term" value="F:sterol binding"/>
    <property type="evidence" value="ECO:0007669"/>
    <property type="project" value="TreeGrafter"/>
</dbReference>
<dbReference type="SUPFAM" id="SSF48403">
    <property type="entry name" value="Ankyrin repeat"/>
    <property type="match status" value="1"/>
</dbReference>
<dbReference type="PROSITE" id="PS50297">
    <property type="entry name" value="ANK_REP_REGION"/>
    <property type="match status" value="2"/>
</dbReference>
<evidence type="ECO:0000259" key="13">
    <source>
        <dbReference type="PROSITE" id="PS51007"/>
    </source>
</evidence>
<accession>A0A060SBT5</accession>
<dbReference type="GO" id="GO:0009055">
    <property type="term" value="F:electron transfer activity"/>
    <property type="evidence" value="ECO:0007669"/>
    <property type="project" value="InterPro"/>
</dbReference>
<organism evidence="14 15">
    <name type="scientific">Pycnoporus cinnabarinus</name>
    <name type="common">Cinnabar-red polypore</name>
    <name type="synonym">Trametes cinnabarina</name>
    <dbReference type="NCBI Taxonomy" id="5643"/>
    <lineage>
        <taxon>Eukaryota</taxon>
        <taxon>Fungi</taxon>
        <taxon>Dikarya</taxon>
        <taxon>Basidiomycota</taxon>
        <taxon>Agaricomycotina</taxon>
        <taxon>Agaricomycetes</taxon>
        <taxon>Polyporales</taxon>
        <taxon>Polyporaceae</taxon>
        <taxon>Trametes</taxon>
    </lineage>
</organism>
<dbReference type="STRING" id="5643.A0A060SBT5"/>
<evidence type="ECO:0000256" key="5">
    <source>
        <dbReference type="ARBA" id="ARBA00023004"/>
    </source>
</evidence>
<feature type="compositionally biased region" description="Polar residues" evidence="11">
    <location>
        <begin position="628"/>
        <end position="641"/>
    </location>
</feature>
<keyword evidence="8" id="KW-0040">ANK repeat</keyword>
<feature type="repeat" description="ANK" evidence="8">
    <location>
        <begin position="197"/>
        <end position="229"/>
    </location>
</feature>
<keyword evidence="2" id="KW-0813">Transport</keyword>
<feature type="domain" description="PH" evidence="12">
    <location>
        <begin position="265"/>
        <end position="367"/>
    </location>
</feature>
<evidence type="ECO:0000256" key="8">
    <source>
        <dbReference type="PROSITE-ProRule" id="PRU00023"/>
    </source>
</evidence>
<evidence type="ECO:0000256" key="7">
    <source>
        <dbReference type="ARBA" id="ARBA00023121"/>
    </source>
</evidence>
<dbReference type="GO" id="GO:0020037">
    <property type="term" value="F:heme binding"/>
    <property type="evidence" value="ECO:0007669"/>
    <property type="project" value="InterPro"/>
</dbReference>
<feature type="compositionally biased region" description="Low complexity" evidence="11">
    <location>
        <begin position="406"/>
        <end position="420"/>
    </location>
</feature>
<dbReference type="FunFam" id="2.40.160.120:FF:000017">
    <property type="entry name" value="Oxysterol-binding protein homolog C2F12.05c"/>
    <property type="match status" value="1"/>
</dbReference>
<feature type="compositionally biased region" description="Polar residues" evidence="11">
    <location>
        <begin position="382"/>
        <end position="396"/>
    </location>
</feature>
<dbReference type="InterPro" id="IPR011993">
    <property type="entry name" value="PH-like_dom_sf"/>
</dbReference>
<evidence type="ECO:0000256" key="4">
    <source>
        <dbReference type="ARBA" id="ARBA00022723"/>
    </source>
</evidence>
<dbReference type="Pfam" id="PF00023">
    <property type="entry name" value="Ank"/>
    <property type="match status" value="1"/>
</dbReference>
<dbReference type="PROSITE" id="PS50088">
    <property type="entry name" value="ANK_REPEAT"/>
    <property type="match status" value="2"/>
</dbReference>
<dbReference type="GO" id="GO:0097038">
    <property type="term" value="C:perinuclear endoplasmic reticulum"/>
    <property type="evidence" value="ECO:0007669"/>
    <property type="project" value="TreeGrafter"/>
</dbReference>
<dbReference type="FunFam" id="3.30.70.3490:FF:000033">
    <property type="match status" value="1"/>
</dbReference>
<dbReference type="InterPro" id="IPR036770">
    <property type="entry name" value="Ankyrin_rpt-contain_sf"/>
</dbReference>
<dbReference type="Gene3D" id="2.40.160.120">
    <property type="match status" value="1"/>
</dbReference>
<reference evidence="14" key="1">
    <citation type="submission" date="2014-01" db="EMBL/GenBank/DDBJ databases">
        <title>The genome of the white-rot fungus Pycnoporus cinnabarinus: a basidiomycete model with a versatile arsenal for lignocellulosic biomass breakdown.</title>
        <authorList>
            <person name="Levasseur A."/>
            <person name="Lomascolo A."/>
            <person name="Ruiz-Duenas F.J."/>
            <person name="Uzan E."/>
            <person name="Piumi F."/>
            <person name="Kues U."/>
            <person name="Ram A.F.J."/>
            <person name="Murat C."/>
            <person name="Haon M."/>
            <person name="Benoit I."/>
            <person name="Arfi Y."/>
            <person name="Chevret D."/>
            <person name="Drula E."/>
            <person name="Kwon M.J."/>
            <person name="Gouret P."/>
            <person name="Lesage-Meessen L."/>
            <person name="Lombard V."/>
            <person name="Mariette J."/>
            <person name="Noirot C."/>
            <person name="Park J."/>
            <person name="Patyshakuliyeva A."/>
            <person name="Wieneger R.A.B."/>
            <person name="Wosten H.A.B."/>
            <person name="Martin F."/>
            <person name="Coutinho P.M."/>
            <person name="de Vries R."/>
            <person name="Martinez A.T."/>
            <person name="Klopp C."/>
            <person name="Pontarotti P."/>
            <person name="Henrissat B."/>
            <person name="Record E."/>
        </authorList>
    </citation>
    <scope>NUCLEOTIDE SEQUENCE [LARGE SCALE GENOMIC DNA]</scope>
    <source>
        <strain evidence="14">BRFM137</strain>
    </source>
</reference>
<dbReference type="GO" id="GO:0005829">
    <property type="term" value="C:cytosol"/>
    <property type="evidence" value="ECO:0007669"/>
    <property type="project" value="TreeGrafter"/>
</dbReference>
<dbReference type="PANTHER" id="PTHR10972:SF205">
    <property type="entry name" value="OXYSTEROL-BINDING PROTEIN 1"/>
    <property type="match status" value="1"/>
</dbReference>
<feature type="region of interest" description="Disordered" evidence="11">
    <location>
        <begin position="370"/>
        <end position="458"/>
    </location>
</feature>
<dbReference type="InterPro" id="IPR009056">
    <property type="entry name" value="Cyt_c-like_dom"/>
</dbReference>
<evidence type="ECO:0008006" key="16">
    <source>
        <dbReference type="Google" id="ProtNLM"/>
    </source>
</evidence>
<keyword evidence="9" id="KW-0349">Heme</keyword>
<feature type="compositionally biased region" description="Basic and acidic residues" evidence="11">
    <location>
        <begin position="370"/>
        <end position="381"/>
    </location>
</feature>
<proteinExistence type="inferred from homology"/>
<evidence type="ECO:0000256" key="1">
    <source>
        <dbReference type="ARBA" id="ARBA00008842"/>
    </source>
</evidence>
<evidence type="ECO:0000256" key="10">
    <source>
        <dbReference type="RuleBase" id="RU003844"/>
    </source>
</evidence>
<dbReference type="EMBL" id="CCBP010000056">
    <property type="protein sequence ID" value="CDO69823.1"/>
    <property type="molecule type" value="Genomic_DNA"/>
</dbReference>
<gene>
    <name evidence="14" type="ORF">BN946_scf184803.g21</name>
</gene>
<sequence>MIISSASKRLMRCGDLLDSLYQVRLLSALRSGDPARIHPFLTDLSKERRTSADGEVDLGAAALHLAIRCASCETISLLLSHRSISPNAVWPPGSGTTALHLAASLSRTDVVNLLLDQEGIDDSLRDAQGRTPLEVARGKETIRAIRDSRAFLTASYRSLLRAYILSPLSAQPPEALIKLLSSPRIRLVDLSYLDDASGRTLLHEAARRKDLRLIELAVQAGADVFVRDRRGRAVYDSAGKDDRILTDTLVTNRDNSLIAEPSTDPPELRGYLNKYTNVAKGYNTRWFVLHNGVLSYYRHQDDETVASRGSIAMKTAELIVPSGTSGLRFEVHSLPSRGHSSSQKWYLKANHPVEATRWIHAIQRSIELAKTENEQSERQSGESDTASFKPSPSIGGTSHLKKKGRASASLLHSAPSSAAGDGDDPGDASDRKEPGDPQDDKADGDSSDADSTQQSPPHTNAFELQANALLAQVELTSQLLSGLNQQPPASHRAAELNKAIGETFGSVSSMLTEYVHMVKDREEWYKSRLERERERQNIWEESLQAVVREGDRLEQELRSRFRRRSRAPSASTGQNDTVRRRTSLIVSSTSPTVQTATTLVASPETETPTEIVSPALTAKTGAPEVPSQRPTITPTQSGSARTFSLIKSPGSLPPAFDDDDDALTDEEDEFFDAIESNNLPNLVINQSLIHPGGTEFYISKEIYKGYLKLRDRLAITSDDRPPMSLWAVLKNSIGKDLTKISFPVFFNEPTSMLQRMAEDMEFSECLDAAYAEEDPHRRIAFVAAFAMSNYSSTIGRIAKPFNPMLGETFEYVRFDKEYRYVSEQVSHHPPISACWAESPNWRYYGEVDAQNKFMGKSFEIRPTGVAHAELLLPEERAPDYPKAKGPHVQGRVVEHYSWKKVTTNISGFILGSPTIDHYGDMIITNHRTGDKCILTFKPRGWRGKDAYEISGYVQDVQGNITYEIAGRWNSQLVARRVGSGVGQLHPDVPVGSPTSPTASNEYILLWRNSVKPPAPFNLTPFAITLNDCPEDTLKPFVCPTDCRLRPDQRAFELGKYERANELKNKQEEFQRATRRAREEGRKPPHKPRWFSATTEEDTKERVWVPSTIDDQLEYWLEREKVTMAKQSGKNEDWKDVERIFIEDQP</sequence>
<feature type="compositionally biased region" description="Basic and acidic residues" evidence="11">
    <location>
        <begin position="1067"/>
        <end position="1082"/>
    </location>
</feature>
<dbReference type="SUPFAM" id="SSF50729">
    <property type="entry name" value="PH domain-like"/>
    <property type="match status" value="1"/>
</dbReference>
<dbReference type="GO" id="GO:0006869">
    <property type="term" value="P:lipid transport"/>
    <property type="evidence" value="ECO:0007669"/>
    <property type="project" value="UniProtKB-KW"/>
</dbReference>
<feature type="domain" description="Cytochrome c" evidence="13">
    <location>
        <begin position="54"/>
        <end position="168"/>
    </location>
</feature>
<dbReference type="PANTHER" id="PTHR10972">
    <property type="entry name" value="OXYSTEROL-BINDING PROTEIN-RELATED"/>
    <property type="match status" value="1"/>
</dbReference>
<keyword evidence="6" id="KW-0445">Lipid transport</keyword>
<dbReference type="Pfam" id="PF12796">
    <property type="entry name" value="Ank_2"/>
    <property type="match status" value="1"/>
</dbReference>
<dbReference type="PROSITE" id="PS50003">
    <property type="entry name" value="PH_DOMAIN"/>
    <property type="match status" value="1"/>
</dbReference>
<dbReference type="SMART" id="SM00233">
    <property type="entry name" value="PH"/>
    <property type="match status" value="1"/>
</dbReference>
<dbReference type="Pfam" id="PF01237">
    <property type="entry name" value="Oxysterol_BP"/>
    <property type="match status" value="1"/>
</dbReference>
<dbReference type="AlphaFoldDB" id="A0A060SBT5"/>
<dbReference type="Gene3D" id="1.25.40.20">
    <property type="entry name" value="Ankyrin repeat-containing domain"/>
    <property type="match status" value="2"/>
</dbReference>
<dbReference type="SMART" id="SM00248">
    <property type="entry name" value="ANK"/>
    <property type="match status" value="3"/>
</dbReference>
<dbReference type="GO" id="GO:0006897">
    <property type="term" value="P:endocytosis"/>
    <property type="evidence" value="ECO:0007669"/>
    <property type="project" value="TreeGrafter"/>
</dbReference>
<dbReference type="OMA" id="LPEMKGW"/>
<dbReference type="CDD" id="cd13292">
    <property type="entry name" value="PH_Osh1p_Osh2p_yeast"/>
    <property type="match status" value="1"/>
</dbReference>
<evidence type="ECO:0000256" key="6">
    <source>
        <dbReference type="ARBA" id="ARBA00023055"/>
    </source>
</evidence>
<feature type="region of interest" description="Disordered" evidence="11">
    <location>
        <begin position="620"/>
        <end position="641"/>
    </location>
</feature>
<dbReference type="GO" id="GO:0005635">
    <property type="term" value="C:nuclear envelope"/>
    <property type="evidence" value="ECO:0007669"/>
    <property type="project" value="TreeGrafter"/>
</dbReference>
<comment type="caution">
    <text evidence="14">The sequence shown here is derived from an EMBL/GenBank/DDBJ whole genome shotgun (WGS) entry which is preliminary data.</text>
</comment>
<dbReference type="GO" id="GO:0005886">
    <property type="term" value="C:plasma membrane"/>
    <property type="evidence" value="ECO:0007669"/>
    <property type="project" value="TreeGrafter"/>
</dbReference>
<dbReference type="Gene3D" id="2.30.29.30">
    <property type="entry name" value="Pleckstrin-homology domain (PH domain)/Phosphotyrosine-binding domain (PTB)"/>
    <property type="match status" value="1"/>
</dbReference>
<dbReference type="InterPro" id="IPR037239">
    <property type="entry name" value="OSBP_sf"/>
</dbReference>
<dbReference type="HOGENOM" id="CLU_001040_1_0_1"/>
<dbReference type="GO" id="GO:0030011">
    <property type="term" value="P:maintenance of cell polarity"/>
    <property type="evidence" value="ECO:0007669"/>
    <property type="project" value="TreeGrafter"/>
</dbReference>
<keyword evidence="15" id="KW-1185">Reference proteome</keyword>
<feature type="repeat" description="ANK" evidence="8">
    <location>
        <begin position="94"/>
        <end position="116"/>
    </location>
</feature>
<keyword evidence="4 9" id="KW-0479">Metal-binding</keyword>
<evidence type="ECO:0000256" key="3">
    <source>
        <dbReference type="ARBA" id="ARBA00022553"/>
    </source>
</evidence>
<dbReference type="PROSITE" id="PS01013">
    <property type="entry name" value="OSBP"/>
    <property type="match status" value="1"/>
</dbReference>
<dbReference type="InterPro" id="IPR002110">
    <property type="entry name" value="Ankyrin_rpt"/>
</dbReference>
<name>A0A060SBT5_PYCCI</name>
<dbReference type="OrthoDB" id="1854502at2759"/>